<feature type="transmembrane region" description="Helical" evidence="1">
    <location>
        <begin position="174"/>
        <end position="202"/>
    </location>
</feature>
<dbReference type="STRING" id="89059.LAC1533_0962"/>
<dbReference type="OrthoDB" id="2447941at2"/>
<keyword evidence="1" id="KW-1133">Transmembrane helix</keyword>
<feature type="transmembrane region" description="Helical" evidence="1">
    <location>
        <begin position="377"/>
        <end position="397"/>
    </location>
</feature>
<dbReference type="GeneID" id="95349065"/>
<dbReference type="PATRIC" id="fig|89059.3.peg.2011"/>
<dbReference type="Pfam" id="PF05975">
    <property type="entry name" value="EcsB"/>
    <property type="match status" value="1"/>
</dbReference>
<evidence type="ECO:0000313" key="3">
    <source>
        <dbReference type="EMBL" id="SFV40382.1"/>
    </source>
</evidence>
<evidence type="ECO:0000256" key="1">
    <source>
        <dbReference type="SAM" id="Phobius"/>
    </source>
</evidence>
<feature type="transmembrane region" description="Helical" evidence="1">
    <location>
        <begin position="55"/>
        <end position="73"/>
    </location>
</feature>
<dbReference type="EMBL" id="LT630287">
    <property type="protein sequence ID" value="SFV40382.1"/>
    <property type="molecule type" value="Genomic_DNA"/>
</dbReference>
<accession>A0A0R2JWE9</accession>
<feature type="transmembrane region" description="Helical" evidence="1">
    <location>
        <begin position="349"/>
        <end position="371"/>
    </location>
</feature>
<organism evidence="2 4">
    <name type="scientific">Ligilactobacillus acidipiscis</name>
    <dbReference type="NCBI Taxonomy" id="89059"/>
    <lineage>
        <taxon>Bacteria</taxon>
        <taxon>Bacillati</taxon>
        <taxon>Bacillota</taxon>
        <taxon>Bacilli</taxon>
        <taxon>Lactobacillales</taxon>
        <taxon>Lactobacillaceae</taxon>
        <taxon>Ligilactobacillus</taxon>
    </lineage>
</organism>
<reference evidence="3" key="2">
    <citation type="submission" date="2016-11" db="EMBL/GenBank/DDBJ databases">
        <authorList>
            <person name="Jaros S."/>
            <person name="Januszkiewicz K."/>
            <person name="Wedrychowicz H."/>
        </authorList>
    </citation>
    <scope>NUCLEOTIDE SEQUENCE [LARGE SCALE GENOMIC DNA]</scope>
    <source>
        <strain evidence="3">ACA-DC 1533</strain>
    </source>
</reference>
<dbReference type="Proteomes" id="UP000190935">
    <property type="component" value="Chromosome I"/>
</dbReference>
<name>A0A0R2JWE9_9LACO</name>
<feature type="transmembrane region" description="Helical" evidence="1">
    <location>
        <begin position="287"/>
        <end position="303"/>
    </location>
</feature>
<feature type="transmembrane region" description="Helical" evidence="1">
    <location>
        <begin position="105"/>
        <end position="129"/>
    </location>
</feature>
<feature type="transmembrane region" description="Helical" evidence="1">
    <location>
        <begin position="309"/>
        <end position="328"/>
    </location>
</feature>
<feature type="transmembrane region" description="Helical" evidence="1">
    <location>
        <begin position="20"/>
        <end position="43"/>
    </location>
</feature>
<keyword evidence="1" id="KW-0472">Membrane</keyword>
<dbReference type="InterPro" id="IPR010288">
    <property type="entry name" value="EcsB_ABC"/>
</dbReference>
<gene>
    <name evidence="2" type="ORF">IV43_GL001893</name>
    <name evidence="3" type="ORF">LAC1533_0962</name>
</gene>
<reference evidence="2 4" key="1">
    <citation type="journal article" date="2015" name="Genome Announc.">
        <title>Expanding the biotechnology potential of lactobacilli through comparative genomics of 213 strains and associated genera.</title>
        <authorList>
            <person name="Sun Z."/>
            <person name="Harris H.M."/>
            <person name="McCann A."/>
            <person name="Guo C."/>
            <person name="Argimon S."/>
            <person name="Zhang W."/>
            <person name="Yang X."/>
            <person name="Jeffery I.B."/>
            <person name="Cooney J.C."/>
            <person name="Kagawa T.F."/>
            <person name="Liu W."/>
            <person name="Song Y."/>
            <person name="Salvetti E."/>
            <person name="Wrobel A."/>
            <person name="Rasinkangas P."/>
            <person name="Parkhill J."/>
            <person name="Rea M.C."/>
            <person name="O'Sullivan O."/>
            <person name="Ritari J."/>
            <person name="Douillard F.P."/>
            <person name="Paul Ross R."/>
            <person name="Yang R."/>
            <person name="Briner A.E."/>
            <person name="Felis G.E."/>
            <person name="de Vos W.M."/>
            <person name="Barrangou R."/>
            <person name="Klaenhammer T.R."/>
            <person name="Caufield P.W."/>
            <person name="Cui Y."/>
            <person name="Zhang H."/>
            <person name="O'Toole P.W."/>
        </authorList>
    </citation>
    <scope>NUCLEOTIDE SEQUENCE [LARGE SCALE GENOMIC DNA]</scope>
    <source>
        <strain evidence="2 4">DSM 15353</strain>
    </source>
</reference>
<evidence type="ECO:0000313" key="4">
    <source>
        <dbReference type="Proteomes" id="UP000051491"/>
    </source>
</evidence>
<reference evidence="5" key="3">
    <citation type="submission" date="2016-11" db="EMBL/GenBank/DDBJ databases">
        <authorList>
            <person name="Papadimitriou K."/>
        </authorList>
    </citation>
    <scope>NUCLEOTIDE SEQUENCE [LARGE SCALE GENOMIC DNA]</scope>
    <source>
        <strain evidence="5">ACA-DC 1533</strain>
    </source>
</reference>
<dbReference type="EMBL" id="JQBK01000068">
    <property type="protein sequence ID" value="KRN81457.1"/>
    <property type="molecule type" value="Genomic_DNA"/>
</dbReference>
<dbReference type="GO" id="GO:0016020">
    <property type="term" value="C:membrane"/>
    <property type="evidence" value="ECO:0007669"/>
    <property type="project" value="InterPro"/>
</dbReference>
<keyword evidence="1" id="KW-0812">Transmembrane</keyword>
<evidence type="ECO:0000313" key="5">
    <source>
        <dbReference type="Proteomes" id="UP000190935"/>
    </source>
</evidence>
<dbReference type="KEGG" id="laca:LAC1533_0962"/>
<protein>
    <submittedName>
        <fullName evidence="3">ABC transporter, permease protein EscB</fullName>
    </submittedName>
    <submittedName>
        <fullName evidence="2">Protein ecsB</fullName>
    </submittedName>
</protein>
<dbReference type="Proteomes" id="UP000051491">
    <property type="component" value="Unassembled WGS sequence"/>
</dbReference>
<sequence length="406" mass="47084">MNEIWKKRRASYQKMLLKYLRYVFNDHFVIALLFLFGAFGLSYSNFLKSLSGNENIWWAQPTALFILVIMMHVNQIATFLKEPDKVFLLPQEKEIRQYIKNSGQYSTFIAVTVQLALYVVLTPFLLFAAKLTGLNVIFLAITQVVLTIDRTKRQAMGLFITQNRVFSKEVTFSWLIPGLILAAGVYLPAYVACAVAILLLLFTTSREQKLLATKIFDWRYAIDQEAARMARLYRFFNMFTDVGSVSPKPKRRRYLDRLLPKYSAKPEGLFKYMFWRAFVRSGEFSNLYLRLTLLCLIVLFFIPNYWVSLLIAAVFVYLLGFQLMPLFVTYDEVVFMHTYPINIQKKFLAFSKMLFFLLFISSVFFFIPIAIQGPGIIKALSALVLLVAESALIARIYSKTRINKMS</sequence>
<dbReference type="AlphaFoldDB" id="A0A0R2JWE9"/>
<evidence type="ECO:0000313" key="2">
    <source>
        <dbReference type="EMBL" id="KRN81457.1"/>
    </source>
</evidence>
<dbReference type="PIRSF" id="PIRSF037259">
    <property type="entry name" value="EcsB_ABC"/>
    <property type="match status" value="1"/>
</dbReference>
<proteinExistence type="predicted"/>
<dbReference type="RefSeq" id="WP_010496388.1">
    <property type="nucleotide sequence ID" value="NZ_CP173417.1"/>
</dbReference>